<feature type="transmembrane region" description="Helical" evidence="12">
    <location>
        <begin position="188"/>
        <end position="210"/>
    </location>
</feature>
<dbReference type="PANTHER" id="PTHR11767:SF102">
    <property type="entry name" value="INWARDLY RECTIFYING POTASSIUM CHANNEL 1, ISOFORM F"/>
    <property type="match status" value="1"/>
</dbReference>
<evidence type="ECO:0000256" key="7">
    <source>
        <dbReference type="ARBA" id="ARBA00022989"/>
    </source>
</evidence>
<evidence type="ECO:0000256" key="1">
    <source>
        <dbReference type="ARBA" id="ARBA00004141"/>
    </source>
</evidence>
<sequence length="396" mass="43901">MSSSVMDPDARDVRLDRDATDALSSDIVRERMAIMGWQTIKQGLLTLVHRGGGSARSDGTAGKLAGRKGPSRIVNREGKLQICLNQISFGKRRRYLRSPFTTLLDLKWRWTIVIFIVGFIITWLLFAVIYYFIAKNNGDIEKHGDVTHTPCLRNVYSFTSAFLFSLESQHTIGYGSRSPTSECSGAVLMVYVQFIVGVAVQCVTAGLVVAKLQLGKRTSNAIIFSKRACVGKCNNHVCVMVRIANAGTAELLNAKGSGVIIERHTEPETGGEILSETVIEFVSDNGSSNLNLLWPTVIHCQVKTNEGAFIKRLQNVRTELILIIEGVVNATGQNVQLRTSYLPHEIDVGKQFIDISPQLVQTPGNGSFYYSVEFEDFDVMVADEQWDYSLWSPRNA</sequence>
<evidence type="ECO:0000259" key="14">
    <source>
        <dbReference type="Pfam" id="PF17655"/>
    </source>
</evidence>
<feature type="domain" description="Inward rectifier potassium channel C-terminal" evidence="14">
    <location>
        <begin position="222"/>
        <end position="381"/>
    </location>
</feature>
<keyword evidence="10 11" id="KW-0407">Ion channel</keyword>
<keyword evidence="16" id="KW-1185">Reference proteome</keyword>
<keyword evidence="3 11" id="KW-0633">Potassium transport</keyword>
<accession>A0ABY7DFK3</accession>
<keyword evidence="9 12" id="KW-0472">Membrane</keyword>
<evidence type="ECO:0000256" key="12">
    <source>
        <dbReference type="SAM" id="Phobius"/>
    </source>
</evidence>
<keyword evidence="8 11" id="KW-0406">Ion transport</keyword>
<proteinExistence type="inferred from homology"/>
<dbReference type="PANTHER" id="PTHR11767">
    <property type="entry name" value="INWARD RECTIFIER POTASSIUM CHANNEL"/>
    <property type="match status" value="1"/>
</dbReference>
<dbReference type="PRINTS" id="PR01320">
    <property type="entry name" value="KIRCHANNEL"/>
</dbReference>
<dbReference type="InterPro" id="IPR016449">
    <property type="entry name" value="K_chnl_inward-rec_Kir"/>
</dbReference>
<keyword evidence="4 11" id="KW-0812">Transmembrane</keyword>
<keyword evidence="5 11" id="KW-0851">Voltage-gated channel</keyword>
<dbReference type="Proteomes" id="UP001164746">
    <property type="component" value="Chromosome 2"/>
</dbReference>
<dbReference type="Gene3D" id="2.60.40.1400">
    <property type="entry name" value="G protein-activated inward rectifier potassium channel 1"/>
    <property type="match status" value="1"/>
</dbReference>
<evidence type="ECO:0000256" key="2">
    <source>
        <dbReference type="ARBA" id="ARBA00022448"/>
    </source>
</evidence>
<evidence type="ECO:0000256" key="11">
    <source>
        <dbReference type="RuleBase" id="RU003822"/>
    </source>
</evidence>
<evidence type="ECO:0000259" key="13">
    <source>
        <dbReference type="Pfam" id="PF01007"/>
    </source>
</evidence>
<name>A0ABY7DFK3_MYAAR</name>
<keyword evidence="2 11" id="KW-0813">Transport</keyword>
<evidence type="ECO:0000313" key="15">
    <source>
        <dbReference type="EMBL" id="WAQ95490.1"/>
    </source>
</evidence>
<evidence type="ECO:0000256" key="8">
    <source>
        <dbReference type="ARBA" id="ARBA00023065"/>
    </source>
</evidence>
<dbReference type="Pfam" id="PF01007">
    <property type="entry name" value="IRK"/>
    <property type="match status" value="1"/>
</dbReference>
<evidence type="ECO:0000313" key="16">
    <source>
        <dbReference type="Proteomes" id="UP001164746"/>
    </source>
</evidence>
<reference evidence="15" key="1">
    <citation type="submission" date="2022-11" db="EMBL/GenBank/DDBJ databases">
        <title>Centuries of genome instability and evolution in soft-shell clam transmissible cancer (bioRxiv).</title>
        <authorList>
            <person name="Hart S.F.M."/>
            <person name="Yonemitsu M.A."/>
            <person name="Giersch R.M."/>
            <person name="Beal B.F."/>
            <person name="Arriagada G."/>
            <person name="Davis B.W."/>
            <person name="Ostrander E.A."/>
            <person name="Goff S.P."/>
            <person name="Metzger M.J."/>
        </authorList>
    </citation>
    <scope>NUCLEOTIDE SEQUENCE</scope>
    <source>
        <strain evidence="15">MELC-2E11</strain>
        <tissue evidence="15">Siphon/mantle</tissue>
    </source>
</reference>
<dbReference type="SUPFAM" id="SSF81324">
    <property type="entry name" value="Voltage-gated potassium channels"/>
    <property type="match status" value="1"/>
</dbReference>
<evidence type="ECO:0000256" key="6">
    <source>
        <dbReference type="ARBA" id="ARBA00022958"/>
    </source>
</evidence>
<protein>
    <submittedName>
        <fullName evidence="15">KCNJ1-like protein</fullName>
    </submittedName>
</protein>
<dbReference type="SUPFAM" id="SSF81296">
    <property type="entry name" value="E set domains"/>
    <property type="match status" value="1"/>
</dbReference>
<comment type="subcellular location">
    <subcellularLocation>
        <location evidence="1 11">Membrane</location>
        <topology evidence="1 11">Multi-pass membrane protein</topology>
    </subcellularLocation>
</comment>
<evidence type="ECO:0000256" key="4">
    <source>
        <dbReference type="ARBA" id="ARBA00022692"/>
    </source>
</evidence>
<dbReference type="EMBL" id="CP111013">
    <property type="protein sequence ID" value="WAQ95490.1"/>
    <property type="molecule type" value="Genomic_DNA"/>
</dbReference>
<evidence type="ECO:0000256" key="10">
    <source>
        <dbReference type="ARBA" id="ARBA00023303"/>
    </source>
</evidence>
<gene>
    <name evidence="15" type="ORF">MAR_028180</name>
</gene>
<evidence type="ECO:0000256" key="3">
    <source>
        <dbReference type="ARBA" id="ARBA00022538"/>
    </source>
</evidence>
<keyword evidence="6 11" id="KW-0630">Potassium</keyword>
<keyword evidence="7 12" id="KW-1133">Transmembrane helix</keyword>
<organism evidence="15 16">
    <name type="scientific">Mya arenaria</name>
    <name type="common">Soft-shell clam</name>
    <dbReference type="NCBI Taxonomy" id="6604"/>
    <lineage>
        <taxon>Eukaryota</taxon>
        <taxon>Metazoa</taxon>
        <taxon>Spiralia</taxon>
        <taxon>Lophotrochozoa</taxon>
        <taxon>Mollusca</taxon>
        <taxon>Bivalvia</taxon>
        <taxon>Autobranchia</taxon>
        <taxon>Heteroconchia</taxon>
        <taxon>Euheterodonta</taxon>
        <taxon>Imparidentia</taxon>
        <taxon>Neoheterodontei</taxon>
        <taxon>Myida</taxon>
        <taxon>Myoidea</taxon>
        <taxon>Myidae</taxon>
        <taxon>Mya</taxon>
    </lineage>
</organism>
<dbReference type="InterPro" id="IPR014756">
    <property type="entry name" value="Ig_E-set"/>
</dbReference>
<feature type="domain" description="Potassium channel inwardly rectifying transmembrane" evidence="13">
    <location>
        <begin position="74"/>
        <end position="212"/>
    </location>
</feature>
<dbReference type="InterPro" id="IPR040445">
    <property type="entry name" value="Kir_TM"/>
</dbReference>
<evidence type="ECO:0000256" key="5">
    <source>
        <dbReference type="ARBA" id="ARBA00022882"/>
    </source>
</evidence>
<dbReference type="Gene3D" id="1.10.287.70">
    <property type="match status" value="1"/>
</dbReference>
<comment type="similarity">
    <text evidence="11">Belongs to the inward rectifier-type potassium channel (TC 1.A.2.1) family.</text>
</comment>
<feature type="transmembrane region" description="Helical" evidence="12">
    <location>
        <begin position="110"/>
        <end position="133"/>
    </location>
</feature>
<dbReference type="Pfam" id="PF17655">
    <property type="entry name" value="IRK_C"/>
    <property type="match status" value="1"/>
</dbReference>
<evidence type="ECO:0000256" key="9">
    <source>
        <dbReference type="ARBA" id="ARBA00023136"/>
    </source>
</evidence>
<dbReference type="InterPro" id="IPR013518">
    <property type="entry name" value="K_chnl_inward-rec_Kir_cyto"/>
</dbReference>
<dbReference type="InterPro" id="IPR041647">
    <property type="entry name" value="IRK_C"/>
</dbReference>